<dbReference type="SUPFAM" id="SSF51306">
    <property type="entry name" value="LexA/Signal peptidase"/>
    <property type="match status" value="1"/>
</dbReference>
<feature type="compositionally biased region" description="Basic residues" evidence="5">
    <location>
        <begin position="21"/>
        <end position="34"/>
    </location>
</feature>
<feature type="compositionally biased region" description="Basic and acidic residues" evidence="5">
    <location>
        <begin position="1"/>
        <end position="14"/>
    </location>
</feature>
<evidence type="ECO:0000256" key="6">
    <source>
        <dbReference type="SAM" id="Phobius"/>
    </source>
</evidence>
<name>A0A6J6TJ90_9ZZZZ</name>
<dbReference type="GO" id="GO:0004252">
    <property type="term" value="F:serine-type endopeptidase activity"/>
    <property type="evidence" value="ECO:0007669"/>
    <property type="project" value="InterPro"/>
</dbReference>
<feature type="transmembrane region" description="Helical" evidence="6">
    <location>
        <begin position="43"/>
        <end position="66"/>
    </location>
</feature>
<dbReference type="GO" id="GO:0006465">
    <property type="term" value="P:signal peptide processing"/>
    <property type="evidence" value="ECO:0007669"/>
    <property type="project" value="InterPro"/>
</dbReference>
<gene>
    <name evidence="8" type="ORF">UFOPK2809_00688</name>
</gene>
<evidence type="ECO:0000256" key="2">
    <source>
        <dbReference type="ARBA" id="ARBA00009370"/>
    </source>
</evidence>
<dbReference type="InterPro" id="IPR019533">
    <property type="entry name" value="Peptidase_S26"/>
</dbReference>
<keyword evidence="6" id="KW-0812">Transmembrane</keyword>
<evidence type="ECO:0000256" key="5">
    <source>
        <dbReference type="SAM" id="MobiDB-lite"/>
    </source>
</evidence>
<dbReference type="PANTHER" id="PTHR43390:SF1">
    <property type="entry name" value="CHLOROPLAST PROCESSING PEPTIDASE"/>
    <property type="match status" value="1"/>
</dbReference>
<dbReference type="PRINTS" id="PR00727">
    <property type="entry name" value="LEADERPTASE"/>
</dbReference>
<comment type="catalytic activity">
    <reaction evidence="1">
        <text>Cleavage of hydrophobic, N-terminal signal or leader sequences from secreted and periplasmic proteins.</text>
        <dbReference type="EC" id="3.4.21.89"/>
    </reaction>
</comment>
<proteinExistence type="inferred from homology"/>
<protein>
    <recommendedName>
        <fullName evidence="3">signal peptidase I</fullName>
        <ecNumber evidence="3">3.4.21.89</ecNumber>
    </recommendedName>
</protein>
<dbReference type="PROSITE" id="PS00761">
    <property type="entry name" value="SPASE_I_3"/>
    <property type="match status" value="1"/>
</dbReference>
<evidence type="ECO:0000256" key="4">
    <source>
        <dbReference type="ARBA" id="ARBA00022801"/>
    </source>
</evidence>
<evidence type="ECO:0000256" key="1">
    <source>
        <dbReference type="ARBA" id="ARBA00000677"/>
    </source>
</evidence>
<dbReference type="PANTHER" id="PTHR43390">
    <property type="entry name" value="SIGNAL PEPTIDASE I"/>
    <property type="match status" value="1"/>
</dbReference>
<keyword evidence="4" id="KW-0378">Hydrolase</keyword>
<keyword evidence="6" id="KW-0472">Membrane</keyword>
<dbReference type="EMBL" id="CAEZZA010000076">
    <property type="protein sequence ID" value="CAB4746855.1"/>
    <property type="molecule type" value="Genomic_DNA"/>
</dbReference>
<dbReference type="GO" id="GO:0016020">
    <property type="term" value="C:membrane"/>
    <property type="evidence" value="ECO:0007669"/>
    <property type="project" value="InterPro"/>
</dbReference>
<feature type="domain" description="Peptidase S26" evidence="7">
    <location>
        <begin position="40"/>
        <end position="229"/>
    </location>
</feature>
<keyword evidence="6" id="KW-1133">Transmembrane helix</keyword>
<dbReference type="EC" id="3.4.21.89" evidence="3"/>
<feature type="region of interest" description="Disordered" evidence="5">
    <location>
        <begin position="1"/>
        <end position="34"/>
    </location>
</feature>
<reference evidence="8" key="1">
    <citation type="submission" date="2020-05" db="EMBL/GenBank/DDBJ databases">
        <authorList>
            <person name="Chiriac C."/>
            <person name="Salcher M."/>
            <person name="Ghai R."/>
            <person name="Kavagutti S V."/>
        </authorList>
    </citation>
    <scope>NUCLEOTIDE SEQUENCE</scope>
</reference>
<evidence type="ECO:0000313" key="8">
    <source>
        <dbReference type="EMBL" id="CAB4746855.1"/>
    </source>
</evidence>
<accession>A0A6J6TJ90</accession>
<dbReference type="InterPro" id="IPR000223">
    <property type="entry name" value="Pept_S26A_signal_pept_1"/>
</dbReference>
<dbReference type="GO" id="GO:0009003">
    <property type="term" value="F:signal peptidase activity"/>
    <property type="evidence" value="ECO:0007669"/>
    <property type="project" value="UniProtKB-EC"/>
</dbReference>
<comment type="similarity">
    <text evidence="2">Belongs to the peptidase S26 family.</text>
</comment>
<dbReference type="InterPro" id="IPR019758">
    <property type="entry name" value="Pept_S26A_signal_pept_1_CS"/>
</dbReference>
<dbReference type="NCBIfam" id="TIGR02227">
    <property type="entry name" value="sigpep_I_bact"/>
    <property type="match status" value="1"/>
</dbReference>
<evidence type="ECO:0000256" key="3">
    <source>
        <dbReference type="ARBA" id="ARBA00013208"/>
    </source>
</evidence>
<dbReference type="Gene3D" id="2.10.109.10">
    <property type="entry name" value="Umud Fragment, subunit A"/>
    <property type="match status" value="1"/>
</dbReference>
<dbReference type="InterPro" id="IPR036286">
    <property type="entry name" value="LexA/Signal_pep-like_sf"/>
</dbReference>
<dbReference type="AlphaFoldDB" id="A0A6J6TJ90"/>
<dbReference type="CDD" id="cd06530">
    <property type="entry name" value="S26_SPase_I"/>
    <property type="match status" value="1"/>
</dbReference>
<evidence type="ECO:0000259" key="7">
    <source>
        <dbReference type="Pfam" id="PF10502"/>
    </source>
</evidence>
<dbReference type="Pfam" id="PF10502">
    <property type="entry name" value="Peptidase_S26"/>
    <property type="match status" value="1"/>
</dbReference>
<sequence>MAVSAREGDDKPELVESVAGGRHRKGGPQKKKSGPLHVLRETAIIVVSALVLSALVRAFLIQAFYVPSASMEETLIPNDRIIAAKITTRISGVERGEIMVFRDPGGWLPTPEPAAPGARSYLRSALTFIGLIPSDSGQDLVKRAIAISGDRIACCDEQGHIVLNGVPLVESYVNGPTDQVRFDVVVPADSMFVLGDNRGNSRDSRYHLDVNNGGVPQADAVGRTVLTVWPFNRISTHGIPETFSNPAIAQGAPN</sequence>
<organism evidence="8">
    <name type="scientific">freshwater metagenome</name>
    <dbReference type="NCBI Taxonomy" id="449393"/>
    <lineage>
        <taxon>unclassified sequences</taxon>
        <taxon>metagenomes</taxon>
        <taxon>ecological metagenomes</taxon>
    </lineage>
</organism>